<dbReference type="InParanoid" id="A0A061F8U9"/>
<feature type="repeat" description="ANK" evidence="1">
    <location>
        <begin position="127"/>
        <end position="159"/>
    </location>
</feature>
<dbReference type="AlphaFoldDB" id="A0A061F8U9"/>
<dbReference type="InterPro" id="IPR036770">
    <property type="entry name" value="Ankyrin_rpt-contain_sf"/>
</dbReference>
<dbReference type="PANTHER" id="PTHR24121">
    <property type="entry name" value="NO MECHANORECEPTOR POTENTIAL C, ISOFORM D-RELATED"/>
    <property type="match status" value="1"/>
</dbReference>
<dbReference type="PROSITE" id="PS50088">
    <property type="entry name" value="ANK_REPEAT"/>
    <property type="match status" value="1"/>
</dbReference>
<dbReference type="PANTHER" id="PTHR24121:SF21">
    <property type="entry name" value="ANKYRIN REPEAT FAMILY PROTEIN"/>
    <property type="match status" value="1"/>
</dbReference>
<dbReference type="SUPFAM" id="SSF48403">
    <property type="entry name" value="Ankyrin repeat"/>
    <property type="match status" value="1"/>
</dbReference>
<dbReference type="EMBL" id="CM001883">
    <property type="protein sequence ID" value="EOY10939.1"/>
    <property type="molecule type" value="Genomic_DNA"/>
</dbReference>
<sequence>MATNNQRTAQEIVINPAPLDVDPLVPAAMGDVSDESAGEPFAPAVTPSEEERTRFNYYRPLHLAALKGNWEAAKGYFPDGDSEAFTEDVSCKGMNALLVASCNGQTKFVEMLVQRMPEKALEKRGPGGYTALHHAAIGGHLKMAKALIRKNPILTQITDNDGKTPLLCAVLLFSRHKLVRYLASKTTNEKPERPFSGCKGGDLMVNLTHMGFHDISLDLIQREPSLVLAESSEGETILQVLAYEPAHFHSGTKLNFWEKWIYQYLCDEDDPLETSDQDLGVEKQSQANEAKTQVPCINKIIDKKLDHERACKLVHLCLEALLDYNERKRNEYFDKQKILHFAARCGVVEIVTASLHYFPDLIFSQHGSLILKNAIQCRQEKIFNLACKKTSLDKMFATMCYEPSISHLAANLPIKRRLSDDSYAASQMQREMQWYKAIERIEHPRMRQLRSEEGKTGFECFSENRNNARECREMDEGYLRFQYACFYSHCHRGVCCSFYSSWRKQ</sequence>
<accession>A0A061F8U9</accession>
<protein>
    <submittedName>
        <fullName evidence="2">Ankyrin repeat family protein</fullName>
    </submittedName>
</protein>
<organism evidence="2 3">
    <name type="scientific">Theobroma cacao</name>
    <name type="common">Cacao</name>
    <name type="synonym">Cocoa</name>
    <dbReference type="NCBI Taxonomy" id="3641"/>
    <lineage>
        <taxon>Eukaryota</taxon>
        <taxon>Viridiplantae</taxon>
        <taxon>Streptophyta</taxon>
        <taxon>Embryophyta</taxon>
        <taxon>Tracheophyta</taxon>
        <taxon>Spermatophyta</taxon>
        <taxon>Magnoliopsida</taxon>
        <taxon>eudicotyledons</taxon>
        <taxon>Gunneridae</taxon>
        <taxon>Pentapetalae</taxon>
        <taxon>rosids</taxon>
        <taxon>malvids</taxon>
        <taxon>Malvales</taxon>
        <taxon>Malvaceae</taxon>
        <taxon>Byttnerioideae</taxon>
        <taxon>Theobroma</taxon>
    </lineage>
</organism>
<dbReference type="Gene3D" id="1.25.40.20">
    <property type="entry name" value="Ankyrin repeat-containing domain"/>
    <property type="match status" value="1"/>
</dbReference>
<dbReference type="Gramene" id="EOY10939">
    <property type="protein sequence ID" value="EOY10939"/>
    <property type="gene ID" value="TCM_026204"/>
</dbReference>
<evidence type="ECO:0000313" key="3">
    <source>
        <dbReference type="Proteomes" id="UP000026915"/>
    </source>
</evidence>
<dbReference type="Proteomes" id="UP000026915">
    <property type="component" value="Chromosome 5"/>
</dbReference>
<evidence type="ECO:0000313" key="2">
    <source>
        <dbReference type="EMBL" id="EOY10939.1"/>
    </source>
</evidence>
<keyword evidence="3" id="KW-1185">Reference proteome</keyword>
<dbReference type="eggNOG" id="KOG0504">
    <property type="taxonomic scope" value="Eukaryota"/>
</dbReference>
<name>A0A061F8U9_THECC</name>
<reference evidence="2 3" key="1">
    <citation type="journal article" date="2013" name="Genome Biol.">
        <title>The genome sequence of the most widely cultivated cacao type and its use to identify candidate genes regulating pod color.</title>
        <authorList>
            <person name="Motamayor J.C."/>
            <person name="Mockaitis K."/>
            <person name="Schmutz J."/>
            <person name="Haiminen N."/>
            <person name="Iii D.L."/>
            <person name="Cornejo O."/>
            <person name="Findley S.D."/>
            <person name="Zheng P."/>
            <person name="Utro F."/>
            <person name="Royaert S."/>
            <person name="Saski C."/>
            <person name="Jenkins J."/>
            <person name="Podicheti R."/>
            <person name="Zhao M."/>
            <person name="Scheffler B.E."/>
            <person name="Stack J.C."/>
            <person name="Feltus F.A."/>
            <person name="Mustiga G.M."/>
            <person name="Amores F."/>
            <person name="Phillips W."/>
            <person name="Marelli J.P."/>
            <person name="May G.D."/>
            <person name="Shapiro H."/>
            <person name="Ma J."/>
            <person name="Bustamante C.D."/>
            <person name="Schnell R.J."/>
            <person name="Main D."/>
            <person name="Gilbert D."/>
            <person name="Parida L."/>
            <person name="Kuhn D.N."/>
        </authorList>
    </citation>
    <scope>NUCLEOTIDE SEQUENCE [LARGE SCALE GENOMIC DNA]</scope>
    <source>
        <strain evidence="3">cv. Matina 1-6</strain>
    </source>
</reference>
<dbReference type="PROSITE" id="PS50297">
    <property type="entry name" value="ANK_REP_REGION"/>
    <property type="match status" value="1"/>
</dbReference>
<dbReference type="Pfam" id="PF12796">
    <property type="entry name" value="Ank_2"/>
    <property type="match status" value="1"/>
</dbReference>
<gene>
    <name evidence="2" type="ORF">TCM_026204</name>
</gene>
<proteinExistence type="predicted"/>
<dbReference type="HOGENOM" id="CLU_521177_0_0_1"/>
<dbReference type="SMART" id="SM00248">
    <property type="entry name" value="ANK"/>
    <property type="match status" value="4"/>
</dbReference>
<dbReference type="InterPro" id="IPR002110">
    <property type="entry name" value="Ankyrin_rpt"/>
</dbReference>
<evidence type="ECO:0000256" key="1">
    <source>
        <dbReference type="PROSITE-ProRule" id="PRU00023"/>
    </source>
</evidence>
<keyword evidence="1" id="KW-0040">ANK repeat</keyword>